<organism evidence="1 2">
    <name type="scientific">Candidatus Shapirobacteria bacterium GW2011_GWE1_38_92</name>
    <dbReference type="NCBI Taxonomy" id="1618489"/>
    <lineage>
        <taxon>Bacteria</taxon>
        <taxon>Candidatus Shapironibacteriota</taxon>
    </lineage>
</organism>
<protein>
    <submittedName>
        <fullName evidence="1">Uncharacterized protein</fullName>
    </submittedName>
</protein>
<name>A0A0G0LQM2_9BACT</name>
<dbReference type="Proteomes" id="UP000033841">
    <property type="component" value="Unassembled WGS sequence"/>
</dbReference>
<sequence length="64" mass="7355">MLNSGMRLSQPMSQVAGEKLTIIIVKSIKTRRIWSQGCLKRGSEIIYYDFTLILEGIRRLTVLK</sequence>
<comment type="caution">
    <text evidence="1">The sequence shown here is derived from an EMBL/GenBank/DDBJ whole genome shotgun (WGS) entry which is preliminary data.</text>
</comment>
<evidence type="ECO:0000313" key="2">
    <source>
        <dbReference type="Proteomes" id="UP000033841"/>
    </source>
</evidence>
<accession>A0A0G0LQM2</accession>
<evidence type="ECO:0000313" key="1">
    <source>
        <dbReference type="EMBL" id="KKQ90275.1"/>
    </source>
</evidence>
<proteinExistence type="predicted"/>
<dbReference type="AlphaFoldDB" id="A0A0G0LQM2"/>
<reference evidence="1 2" key="1">
    <citation type="journal article" date="2015" name="Nature">
        <title>rRNA introns, odd ribosomes, and small enigmatic genomes across a large radiation of phyla.</title>
        <authorList>
            <person name="Brown C.T."/>
            <person name="Hug L.A."/>
            <person name="Thomas B.C."/>
            <person name="Sharon I."/>
            <person name="Castelle C.J."/>
            <person name="Singh A."/>
            <person name="Wilkins M.J."/>
            <person name="Williams K.H."/>
            <person name="Banfield J.F."/>
        </authorList>
    </citation>
    <scope>NUCLEOTIDE SEQUENCE [LARGE SCALE GENOMIC DNA]</scope>
</reference>
<gene>
    <name evidence="1" type="ORF">UT14_C0041G0008</name>
</gene>
<dbReference type="EMBL" id="LBVR01000041">
    <property type="protein sequence ID" value="KKQ90275.1"/>
    <property type="molecule type" value="Genomic_DNA"/>
</dbReference>